<evidence type="ECO:0000259" key="11">
    <source>
        <dbReference type="PROSITE" id="PS50011"/>
    </source>
</evidence>
<keyword evidence="13" id="KW-1185">Reference proteome</keyword>
<dbReference type="EMBL" id="ASPP01000586">
    <property type="protein sequence ID" value="ETO36520.1"/>
    <property type="molecule type" value="Genomic_DNA"/>
</dbReference>
<evidence type="ECO:0000256" key="7">
    <source>
        <dbReference type="ARBA" id="ARBA00047899"/>
    </source>
</evidence>
<dbReference type="Proteomes" id="UP000023152">
    <property type="component" value="Unassembled WGS sequence"/>
</dbReference>
<evidence type="ECO:0000256" key="4">
    <source>
        <dbReference type="ARBA" id="ARBA00022741"/>
    </source>
</evidence>
<feature type="domain" description="Protein kinase" evidence="11">
    <location>
        <begin position="1"/>
        <end position="88"/>
    </location>
</feature>
<dbReference type="InterPro" id="IPR050629">
    <property type="entry name" value="STE20/SPS1-PAK"/>
</dbReference>
<keyword evidence="4" id="KW-0547">Nucleotide-binding</keyword>
<protein>
    <recommendedName>
        <fullName evidence="11">Protein kinase domain-containing protein</fullName>
    </recommendedName>
</protein>
<sequence length="282" mass="32314">MLENEEKSGNKVDVWALGITAIEMATGRVPLAQMPPLKAAFTITKSDPPTLPKDGNFSLHFHDFVAKCLTKNPSQRPTVLQLFRHPWIRKAKGLPIIQKLFFKVKPLLDEKRKTLQEEEEQIHADPEDVEYIEGEILHRFMFIFIYIYAWNNEVGPYNDATMVIQGQSSQKSAETDNEDGDNDNNAQGRAEYKPFDNYGTMVVNKEEPTSDIDESDTGRQILVSSLFDGADILKTELVIPASIQKPDLIALWNDLKKQYQKDKKQLEDHYARQLQILDEQIH</sequence>
<dbReference type="Pfam" id="PF00069">
    <property type="entry name" value="Pkinase"/>
    <property type="match status" value="1"/>
</dbReference>
<dbReference type="PROSITE" id="PS50011">
    <property type="entry name" value="PROTEIN_KINASE_DOM"/>
    <property type="match status" value="1"/>
</dbReference>
<dbReference type="PANTHER" id="PTHR48012:SF10">
    <property type="entry name" value="FI20177P1"/>
    <property type="match status" value="1"/>
</dbReference>
<dbReference type="GO" id="GO:0005524">
    <property type="term" value="F:ATP binding"/>
    <property type="evidence" value="ECO:0007669"/>
    <property type="project" value="UniProtKB-KW"/>
</dbReference>
<dbReference type="GO" id="GO:0004674">
    <property type="term" value="F:protein serine/threonine kinase activity"/>
    <property type="evidence" value="ECO:0007669"/>
    <property type="project" value="UniProtKB-KW"/>
</dbReference>
<keyword evidence="9" id="KW-0175">Coiled coil</keyword>
<evidence type="ECO:0000256" key="9">
    <source>
        <dbReference type="SAM" id="Coils"/>
    </source>
</evidence>
<evidence type="ECO:0000256" key="10">
    <source>
        <dbReference type="SAM" id="MobiDB-lite"/>
    </source>
</evidence>
<dbReference type="InterPro" id="IPR011009">
    <property type="entry name" value="Kinase-like_dom_sf"/>
</dbReference>
<dbReference type="InterPro" id="IPR000719">
    <property type="entry name" value="Prot_kinase_dom"/>
</dbReference>
<organism evidence="12 13">
    <name type="scientific">Reticulomyxa filosa</name>
    <dbReference type="NCBI Taxonomy" id="46433"/>
    <lineage>
        <taxon>Eukaryota</taxon>
        <taxon>Sar</taxon>
        <taxon>Rhizaria</taxon>
        <taxon>Retaria</taxon>
        <taxon>Foraminifera</taxon>
        <taxon>Monothalamids</taxon>
        <taxon>Reticulomyxidae</taxon>
        <taxon>Reticulomyxa</taxon>
    </lineage>
</organism>
<feature type="coiled-coil region" evidence="9">
    <location>
        <begin position="249"/>
        <end position="276"/>
    </location>
</feature>
<comment type="caution">
    <text evidence="12">The sequence shown here is derived from an EMBL/GenBank/DDBJ whole genome shotgun (WGS) entry which is preliminary data.</text>
</comment>
<dbReference type="AlphaFoldDB" id="X6PDF5"/>
<dbReference type="GO" id="GO:0005737">
    <property type="term" value="C:cytoplasm"/>
    <property type="evidence" value="ECO:0007669"/>
    <property type="project" value="TreeGrafter"/>
</dbReference>
<accession>X6PDF5</accession>
<evidence type="ECO:0000256" key="6">
    <source>
        <dbReference type="ARBA" id="ARBA00022840"/>
    </source>
</evidence>
<dbReference type="Gene3D" id="1.10.510.10">
    <property type="entry name" value="Transferase(Phosphotransferase) domain 1"/>
    <property type="match status" value="1"/>
</dbReference>
<feature type="region of interest" description="Disordered" evidence="10">
    <location>
        <begin position="168"/>
        <end position="191"/>
    </location>
</feature>
<comment type="catalytic activity">
    <reaction evidence="7">
        <text>L-threonyl-[protein] + ATP = O-phospho-L-threonyl-[protein] + ADP + H(+)</text>
        <dbReference type="Rhea" id="RHEA:46608"/>
        <dbReference type="Rhea" id="RHEA-COMP:11060"/>
        <dbReference type="Rhea" id="RHEA-COMP:11605"/>
        <dbReference type="ChEBI" id="CHEBI:15378"/>
        <dbReference type="ChEBI" id="CHEBI:30013"/>
        <dbReference type="ChEBI" id="CHEBI:30616"/>
        <dbReference type="ChEBI" id="CHEBI:61977"/>
        <dbReference type="ChEBI" id="CHEBI:456216"/>
        <dbReference type="EC" id="2.7.11.1"/>
    </reaction>
</comment>
<keyword evidence="6" id="KW-0067">ATP-binding</keyword>
<dbReference type="SUPFAM" id="SSF56112">
    <property type="entry name" value="Protein kinase-like (PK-like)"/>
    <property type="match status" value="1"/>
</dbReference>
<evidence type="ECO:0000313" key="12">
    <source>
        <dbReference type="EMBL" id="ETO36520.1"/>
    </source>
</evidence>
<evidence type="ECO:0000313" key="13">
    <source>
        <dbReference type="Proteomes" id="UP000023152"/>
    </source>
</evidence>
<gene>
    <name evidence="12" type="ORF">RFI_00543</name>
</gene>
<comment type="catalytic activity">
    <reaction evidence="8">
        <text>L-seryl-[protein] + ATP = O-phospho-L-seryl-[protein] + ADP + H(+)</text>
        <dbReference type="Rhea" id="RHEA:17989"/>
        <dbReference type="Rhea" id="RHEA-COMP:9863"/>
        <dbReference type="Rhea" id="RHEA-COMP:11604"/>
        <dbReference type="ChEBI" id="CHEBI:15378"/>
        <dbReference type="ChEBI" id="CHEBI:29999"/>
        <dbReference type="ChEBI" id="CHEBI:30616"/>
        <dbReference type="ChEBI" id="CHEBI:83421"/>
        <dbReference type="ChEBI" id="CHEBI:456216"/>
        <dbReference type="EC" id="2.7.11.1"/>
    </reaction>
</comment>
<evidence type="ECO:0000256" key="2">
    <source>
        <dbReference type="ARBA" id="ARBA00022527"/>
    </source>
</evidence>
<dbReference type="OrthoDB" id="1022360at2759"/>
<reference evidence="12 13" key="1">
    <citation type="journal article" date="2013" name="Curr. Biol.">
        <title>The Genome of the Foraminiferan Reticulomyxa filosa.</title>
        <authorList>
            <person name="Glockner G."/>
            <person name="Hulsmann N."/>
            <person name="Schleicher M."/>
            <person name="Noegel A.A."/>
            <person name="Eichinger L."/>
            <person name="Gallinger C."/>
            <person name="Pawlowski J."/>
            <person name="Sierra R."/>
            <person name="Euteneuer U."/>
            <person name="Pillet L."/>
            <person name="Moustafa A."/>
            <person name="Platzer M."/>
            <person name="Groth M."/>
            <person name="Szafranski K."/>
            <person name="Schliwa M."/>
        </authorList>
    </citation>
    <scope>NUCLEOTIDE SEQUENCE [LARGE SCALE GENOMIC DNA]</scope>
</reference>
<evidence type="ECO:0000256" key="3">
    <source>
        <dbReference type="ARBA" id="ARBA00022679"/>
    </source>
</evidence>
<keyword evidence="5" id="KW-0418">Kinase</keyword>
<dbReference type="PANTHER" id="PTHR48012">
    <property type="entry name" value="STERILE20-LIKE KINASE, ISOFORM B-RELATED"/>
    <property type="match status" value="1"/>
</dbReference>
<keyword evidence="3" id="KW-0808">Transferase</keyword>
<proteinExistence type="inferred from homology"/>
<evidence type="ECO:0000256" key="8">
    <source>
        <dbReference type="ARBA" id="ARBA00048679"/>
    </source>
</evidence>
<evidence type="ECO:0000256" key="5">
    <source>
        <dbReference type="ARBA" id="ARBA00022777"/>
    </source>
</evidence>
<evidence type="ECO:0000256" key="1">
    <source>
        <dbReference type="ARBA" id="ARBA00008874"/>
    </source>
</evidence>
<comment type="similarity">
    <text evidence="1">Belongs to the protein kinase superfamily. STE Ser/Thr protein kinase family. STE20 subfamily.</text>
</comment>
<name>X6PDF5_RETFI</name>
<keyword evidence="2" id="KW-0723">Serine/threonine-protein kinase</keyword>